<feature type="transmembrane region" description="Helical" evidence="1">
    <location>
        <begin position="6"/>
        <end position="25"/>
    </location>
</feature>
<proteinExistence type="predicted"/>
<dbReference type="RefSeq" id="WP_141602340.1">
    <property type="nucleotide sequence ID" value="NZ_JARMSB010000007.1"/>
</dbReference>
<reference evidence="2 3" key="1">
    <citation type="submission" date="2019-06" db="EMBL/GenBank/DDBJ databases">
        <title>Genome sequence of Ureibacillus terrenus.</title>
        <authorList>
            <person name="Maclea K.S."/>
            <person name="Simoes M."/>
        </authorList>
    </citation>
    <scope>NUCLEOTIDE SEQUENCE [LARGE SCALE GENOMIC DNA]</scope>
    <source>
        <strain evidence="2 3">ATCC BAA-384</strain>
    </source>
</reference>
<name>A0A540V246_9BACL</name>
<dbReference type="EMBL" id="VIGD01000009">
    <property type="protein sequence ID" value="TQE90791.1"/>
    <property type="molecule type" value="Genomic_DNA"/>
</dbReference>
<comment type="caution">
    <text evidence="2">The sequence shown here is derived from an EMBL/GenBank/DDBJ whole genome shotgun (WGS) entry which is preliminary data.</text>
</comment>
<keyword evidence="1" id="KW-1133">Transmembrane helix</keyword>
<feature type="transmembrane region" description="Helical" evidence="1">
    <location>
        <begin position="37"/>
        <end position="64"/>
    </location>
</feature>
<keyword evidence="3" id="KW-1185">Reference proteome</keyword>
<evidence type="ECO:0000256" key="1">
    <source>
        <dbReference type="SAM" id="Phobius"/>
    </source>
</evidence>
<keyword evidence="1" id="KW-0472">Membrane</keyword>
<sequence>MDWNWVKILSLICIALGFFIGIYGLKKRSLLTVLSGVTFLLIPIFLSLGWYFFILFFPPLVFIFSNNDSKKR</sequence>
<accession>A0A540V246</accession>
<protein>
    <submittedName>
        <fullName evidence="2">Uncharacterized protein</fullName>
    </submittedName>
</protein>
<gene>
    <name evidence="2" type="ORF">FKZ59_08565</name>
</gene>
<dbReference type="AlphaFoldDB" id="A0A540V246"/>
<keyword evidence="1" id="KW-0812">Transmembrane</keyword>
<evidence type="ECO:0000313" key="3">
    <source>
        <dbReference type="Proteomes" id="UP000315753"/>
    </source>
</evidence>
<organism evidence="2 3">
    <name type="scientific">Ureibacillus terrenus</name>
    <dbReference type="NCBI Taxonomy" id="118246"/>
    <lineage>
        <taxon>Bacteria</taxon>
        <taxon>Bacillati</taxon>
        <taxon>Bacillota</taxon>
        <taxon>Bacilli</taxon>
        <taxon>Bacillales</taxon>
        <taxon>Caryophanaceae</taxon>
        <taxon>Ureibacillus</taxon>
    </lineage>
</organism>
<dbReference type="Proteomes" id="UP000315753">
    <property type="component" value="Unassembled WGS sequence"/>
</dbReference>
<evidence type="ECO:0000313" key="2">
    <source>
        <dbReference type="EMBL" id="TQE90791.1"/>
    </source>
</evidence>